<keyword evidence="2" id="KW-0802">TPR repeat</keyword>
<keyword evidence="1" id="KW-0677">Repeat</keyword>
<comment type="caution">
    <text evidence="4">The sequence shown here is derived from an EMBL/GenBank/DDBJ whole genome shotgun (WGS) entry which is preliminary data.</text>
</comment>
<dbReference type="SUPFAM" id="SSF48452">
    <property type="entry name" value="TPR-like"/>
    <property type="match status" value="1"/>
</dbReference>
<dbReference type="InterPro" id="IPR019734">
    <property type="entry name" value="TPR_rpt"/>
</dbReference>
<dbReference type="Proteomes" id="UP001215151">
    <property type="component" value="Unassembled WGS sequence"/>
</dbReference>
<keyword evidence="5" id="KW-1185">Reference proteome</keyword>
<evidence type="ECO:0008006" key="6">
    <source>
        <dbReference type="Google" id="ProtNLM"/>
    </source>
</evidence>
<proteinExistence type="predicted"/>
<dbReference type="PANTHER" id="PTHR22904:SF523">
    <property type="entry name" value="STRESS-INDUCED-PHOSPHOPROTEIN 1"/>
    <property type="match status" value="1"/>
</dbReference>
<dbReference type="InterPro" id="IPR011990">
    <property type="entry name" value="TPR-like_helical_dom_sf"/>
</dbReference>
<dbReference type="EMBL" id="JAPEVG010000981">
    <property type="protein sequence ID" value="KAJ8454380.1"/>
    <property type="molecule type" value="Genomic_DNA"/>
</dbReference>
<evidence type="ECO:0000256" key="3">
    <source>
        <dbReference type="SAM" id="MobiDB-lite"/>
    </source>
</evidence>
<evidence type="ECO:0000256" key="2">
    <source>
        <dbReference type="ARBA" id="ARBA00022803"/>
    </source>
</evidence>
<gene>
    <name evidence="4" type="ORF">ONZ51_g13056</name>
</gene>
<evidence type="ECO:0000313" key="4">
    <source>
        <dbReference type="EMBL" id="KAJ8454380.1"/>
    </source>
</evidence>
<sequence length="262" mass="28913">MSHSHSHAPGQPHNHSHGPQPPQQQQATMVMRPPDPLMQAVIEESFRPVDLALGPPENATALCGKHKQEKCAVCGIDYRALNRLSRLLVANPNLRCPPPPQVVSQNLSQAINNTKEEGNTLFKGGMHVQAIQRYTMAASIAAQRPPWEAQQLMREELSMILSNRSAAFFEAGDYISALVDAETVIQLKRPWSKGHFRKARALMKLERYQEAKDAIQLGLSFEPTNPEMTQMLADIESHLGAPTPSPSENSLEKASPQPIPVS</sequence>
<reference evidence="4" key="1">
    <citation type="submission" date="2022-11" db="EMBL/GenBank/DDBJ databases">
        <title>Genome Sequence of Cubamyces cubensis.</title>
        <authorList>
            <person name="Buettner E."/>
        </authorList>
    </citation>
    <scope>NUCLEOTIDE SEQUENCE</scope>
    <source>
        <strain evidence="4">MPL-01</strain>
    </source>
</reference>
<evidence type="ECO:0000313" key="5">
    <source>
        <dbReference type="Proteomes" id="UP001215151"/>
    </source>
</evidence>
<accession>A0AAD7TER0</accession>
<name>A0AAD7TER0_9APHY</name>
<feature type="region of interest" description="Disordered" evidence="3">
    <location>
        <begin position="1"/>
        <end position="28"/>
    </location>
</feature>
<evidence type="ECO:0000256" key="1">
    <source>
        <dbReference type="ARBA" id="ARBA00022737"/>
    </source>
</evidence>
<organism evidence="4 5">
    <name type="scientific">Trametes cubensis</name>
    <dbReference type="NCBI Taxonomy" id="1111947"/>
    <lineage>
        <taxon>Eukaryota</taxon>
        <taxon>Fungi</taxon>
        <taxon>Dikarya</taxon>
        <taxon>Basidiomycota</taxon>
        <taxon>Agaricomycotina</taxon>
        <taxon>Agaricomycetes</taxon>
        <taxon>Polyporales</taxon>
        <taxon>Polyporaceae</taxon>
        <taxon>Trametes</taxon>
    </lineage>
</organism>
<dbReference type="AlphaFoldDB" id="A0AAD7TER0"/>
<dbReference type="Gene3D" id="1.25.40.10">
    <property type="entry name" value="Tetratricopeptide repeat domain"/>
    <property type="match status" value="1"/>
</dbReference>
<dbReference type="GO" id="GO:0051879">
    <property type="term" value="F:Hsp90 protein binding"/>
    <property type="evidence" value="ECO:0007669"/>
    <property type="project" value="TreeGrafter"/>
</dbReference>
<protein>
    <recommendedName>
        <fullName evidence="6">Translocation protein sec72</fullName>
    </recommendedName>
</protein>
<feature type="region of interest" description="Disordered" evidence="3">
    <location>
        <begin position="237"/>
        <end position="262"/>
    </location>
</feature>
<dbReference type="PANTHER" id="PTHR22904">
    <property type="entry name" value="TPR REPEAT CONTAINING PROTEIN"/>
    <property type="match status" value="1"/>
</dbReference>
<dbReference type="SMART" id="SM00028">
    <property type="entry name" value="TPR"/>
    <property type="match status" value="2"/>
</dbReference>